<gene>
    <name evidence="1" type="ORF">SALB_00742</name>
</gene>
<protein>
    <submittedName>
        <fullName evidence="1">Uncharacterized protein</fullName>
    </submittedName>
</protein>
<evidence type="ECO:0000313" key="1">
    <source>
        <dbReference type="EMBL" id="GCB88073.1"/>
    </source>
</evidence>
<dbReference type="EMBL" id="BHXC01000006">
    <property type="protein sequence ID" value="GCB88073.1"/>
    <property type="molecule type" value="Genomic_DNA"/>
</dbReference>
<evidence type="ECO:0000313" key="2">
    <source>
        <dbReference type="Proteomes" id="UP000288351"/>
    </source>
</evidence>
<accession>A0A401QS00</accession>
<dbReference type="Proteomes" id="UP000288351">
    <property type="component" value="Unassembled WGS sequence"/>
</dbReference>
<sequence>MICKPLAERIGELATAAEDGSLESLFDVGPSPVLLQLAASPQALADALASSPEYPGTQAAGLIDGLCSRRQGSLWAQ</sequence>
<organism evidence="1 2">
    <name type="scientific">Streptomyces noursei</name>
    <name type="common">Streptomyces albulus</name>
    <dbReference type="NCBI Taxonomy" id="1971"/>
    <lineage>
        <taxon>Bacteria</taxon>
        <taxon>Bacillati</taxon>
        <taxon>Actinomycetota</taxon>
        <taxon>Actinomycetes</taxon>
        <taxon>Kitasatosporales</taxon>
        <taxon>Streptomycetaceae</taxon>
        <taxon>Streptomyces</taxon>
    </lineage>
</organism>
<comment type="caution">
    <text evidence="1">The sequence shown here is derived from an EMBL/GenBank/DDBJ whole genome shotgun (WGS) entry which is preliminary data.</text>
</comment>
<dbReference type="AlphaFoldDB" id="A0A401QS00"/>
<dbReference type="RefSeq" id="WP_016573779.1">
    <property type="nucleotide sequence ID" value="NZ_BHXC01000006.1"/>
</dbReference>
<reference evidence="1 2" key="1">
    <citation type="journal article" date="2019" name="Microbiol. Resour. Announc.">
        <title>Draft Genome Sequence of the Most Traditional epsilon-Poly-l-Lysine Producer, Streptomyces albulus NBRC14147.</title>
        <authorList>
            <person name="Yamanaka K."/>
            <person name="Hamano Y."/>
        </authorList>
    </citation>
    <scope>NUCLEOTIDE SEQUENCE [LARGE SCALE GENOMIC DNA]</scope>
    <source>
        <strain evidence="1 2">NBRC 14147</strain>
    </source>
</reference>
<proteinExistence type="predicted"/>
<name>A0A401QS00_STRNR</name>